<organism evidence="1 2">
    <name type="scientific">Halorientalis brevis</name>
    <dbReference type="NCBI Taxonomy" id="1126241"/>
    <lineage>
        <taxon>Archaea</taxon>
        <taxon>Methanobacteriati</taxon>
        <taxon>Methanobacteriota</taxon>
        <taxon>Stenosarchaea group</taxon>
        <taxon>Halobacteria</taxon>
        <taxon>Halobacteriales</taxon>
        <taxon>Haloarculaceae</taxon>
        <taxon>Halorientalis</taxon>
    </lineage>
</organism>
<dbReference type="RefSeq" id="WP_247379393.1">
    <property type="nucleotide sequence ID" value="NZ_JALLGV010000007.1"/>
</dbReference>
<dbReference type="AlphaFoldDB" id="A0ABD6CA38"/>
<keyword evidence="2" id="KW-1185">Reference proteome</keyword>
<dbReference type="Proteomes" id="UP001597119">
    <property type="component" value="Unassembled WGS sequence"/>
</dbReference>
<comment type="caution">
    <text evidence="1">The sequence shown here is derived from an EMBL/GenBank/DDBJ whole genome shotgun (WGS) entry which is preliminary data.</text>
</comment>
<gene>
    <name evidence="1" type="ORF">ACFR9U_06325</name>
</gene>
<accession>A0ABD6CA38</accession>
<name>A0ABD6CA38_9EURY</name>
<sequence length="265" mass="28880">MFSERTLDTGPAADELAAVRERHAPDALVLDCERDFETLDPAVAEELALLTDRLDPHSYPAEWVPESAPELLQRYASDEFTVGMPGDGGVAWTRQTDPPTVFVKPRLAGSPDSFVAFLLAEALVEVGLDVPEQFLGFFEDQYAALSAAVPLAPSETYQLAAALYTGYVGLQTREVFADWEDDSPVLFDAWVDAGERLKPRLDGLSKELARGETAFPAAAELACSAIKHQGEVPSPFAALDTTAYLDHGPTYAVEWARKTFEKLGE</sequence>
<dbReference type="Pfam" id="PF23363">
    <property type="entry name" value="DUF7089"/>
    <property type="match status" value="1"/>
</dbReference>
<evidence type="ECO:0000313" key="2">
    <source>
        <dbReference type="Proteomes" id="UP001597119"/>
    </source>
</evidence>
<reference evidence="1 2" key="1">
    <citation type="journal article" date="2019" name="Int. J. Syst. Evol. Microbiol.">
        <title>The Global Catalogue of Microorganisms (GCM) 10K type strain sequencing project: providing services to taxonomists for standard genome sequencing and annotation.</title>
        <authorList>
            <consortium name="The Broad Institute Genomics Platform"/>
            <consortium name="The Broad Institute Genome Sequencing Center for Infectious Disease"/>
            <person name="Wu L."/>
            <person name="Ma J."/>
        </authorList>
    </citation>
    <scope>NUCLEOTIDE SEQUENCE [LARGE SCALE GENOMIC DNA]</scope>
    <source>
        <strain evidence="1 2">CGMCC 1.12125</strain>
    </source>
</reference>
<evidence type="ECO:0000313" key="1">
    <source>
        <dbReference type="EMBL" id="MFD1586591.1"/>
    </source>
</evidence>
<protein>
    <submittedName>
        <fullName evidence="1">Uncharacterized protein</fullName>
    </submittedName>
</protein>
<proteinExistence type="predicted"/>
<dbReference type="InterPro" id="IPR055515">
    <property type="entry name" value="DUF7089"/>
</dbReference>
<dbReference type="EMBL" id="JBHUDJ010000002">
    <property type="protein sequence ID" value="MFD1586591.1"/>
    <property type="molecule type" value="Genomic_DNA"/>
</dbReference>